<comment type="catalytic activity">
    <reaction evidence="1">
        <text>L-tryptophan + O2 = N-formyl-L-kynurenine</text>
        <dbReference type="Rhea" id="RHEA:24536"/>
        <dbReference type="ChEBI" id="CHEBI:15379"/>
        <dbReference type="ChEBI" id="CHEBI:57912"/>
        <dbReference type="ChEBI" id="CHEBI:58629"/>
        <dbReference type="EC" id="1.13.11.11"/>
    </reaction>
</comment>
<dbReference type="AlphaFoldDB" id="A0A931BGI2"/>
<dbReference type="HAMAP" id="MF_01972">
    <property type="entry name" value="T23O"/>
    <property type="match status" value="1"/>
</dbReference>
<keyword evidence="1" id="KW-0823">Tryptophan catabolism</keyword>
<comment type="function">
    <text evidence="1">Heme-dependent dioxygenase that catalyzes the oxidative cleavage of the L-tryptophan (L-Trp) pyrrole ring and converts L-tryptophan to N-formyl-L-kynurenine. Catalyzes the oxidative cleavage of the indole moiety.</text>
</comment>
<keyword evidence="1" id="KW-0408">Iron</keyword>
<evidence type="ECO:0000313" key="3">
    <source>
        <dbReference type="EMBL" id="MBF9073035.1"/>
    </source>
</evidence>
<dbReference type="Gene3D" id="1.20.58.480">
    <property type="match status" value="1"/>
</dbReference>
<dbReference type="InterPro" id="IPR037217">
    <property type="entry name" value="Trp/Indoleamine_2_3_dOase-like"/>
</dbReference>
<comment type="pathway">
    <text evidence="1">Amino-acid degradation; L-tryptophan degradation via kynurenine pathway; L-kynurenine from L-tryptophan: step 1/2.</text>
</comment>
<keyword evidence="1" id="KW-0560">Oxidoreductase</keyword>
<feature type="binding site" description="axial binding residue" evidence="1">
    <location>
        <position position="228"/>
    </location>
    <ligand>
        <name>heme</name>
        <dbReference type="ChEBI" id="CHEBI:30413"/>
    </ligand>
    <ligandPart>
        <name>Fe</name>
        <dbReference type="ChEBI" id="CHEBI:18248"/>
    </ligandPart>
</feature>
<gene>
    <name evidence="1" type="primary">kynA</name>
    <name evidence="2" type="ORF">I2501_29780</name>
    <name evidence="3" type="ORF">I2501_33970</name>
</gene>
<comment type="caution">
    <text evidence="1">Lacks conserved residue(s) required for the propagation of feature annotation.</text>
</comment>
<keyword evidence="1" id="KW-0479">Metal-binding</keyword>
<keyword evidence="1" id="KW-0223">Dioxygenase</keyword>
<dbReference type="EMBL" id="JADPRT010000019">
    <property type="protein sequence ID" value="MBF9073035.1"/>
    <property type="molecule type" value="Genomic_DNA"/>
</dbReference>
<comment type="subunit">
    <text evidence="1">Homotetramer.</text>
</comment>
<dbReference type="GO" id="GO:0046872">
    <property type="term" value="F:metal ion binding"/>
    <property type="evidence" value="ECO:0007669"/>
    <property type="project" value="UniProtKB-KW"/>
</dbReference>
<dbReference type="InterPro" id="IPR004981">
    <property type="entry name" value="Trp_2_3_dOase"/>
</dbReference>
<comment type="cofactor">
    <cofactor evidence="1">
        <name>heme</name>
        <dbReference type="ChEBI" id="CHEBI:30413"/>
    </cofactor>
    <text evidence="1">Binds 1 heme group per subunit.</text>
</comment>
<proteinExistence type="inferred from homology"/>
<evidence type="ECO:0000313" key="4">
    <source>
        <dbReference type="Proteomes" id="UP000657385"/>
    </source>
</evidence>
<dbReference type="RefSeq" id="WP_196197388.1">
    <property type="nucleotide sequence ID" value="NZ_JADPRT010000015.1"/>
</dbReference>
<dbReference type="Proteomes" id="UP000657385">
    <property type="component" value="Unassembled WGS sequence"/>
</dbReference>
<sequence>MPATPSVATTLPEATTPKVDFGEPTTPYAAYAGIDTLHSLLHPLSKEPAETSFIVATQVMELLFGLIRHEWTRAQHALRADDLPEATAALRRGLDAQDVLVRSWDLLSTMTPVEFSAFRPVLGEASGFQSYMYLHLEFLLGNKEERLLRLYAGSPQVHADLTRTLNEPSLYDDAVAYLDRRGVDTTDAKAAWLSVYTDSTMPHARELQGLAELLLDVAERVTQWRQRHLSAVKRCMGAKPGTGGSSGLTWLRKAAETDVFPDLWAVRNEL</sequence>
<dbReference type="PANTHER" id="PTHR10138">
    <property type="entry name" value="TRYPTOPHAN 2,3-DIOXYGENASE"/>
    <property type="match status" value="1"/>
</dbReference>
<dbReference type="GO" id="GO:0004833">
    <property type="term" value="F:L-tryptophan 2,3-dioxygenase activity"/>
    <property type="evidence" value="ECO:0007669"/>
    <property type="project" value="UniProtKB-UniRule"/>
</dbReference>
<evidence type="ECO:0000256" key="1">
    <source>
        <dbReference type="HAMAP-Rule" id="MF_01972"/>
    </source>
</evidence>
<organism evidence="3 4">
    <name type="scientific">Streptacidiphilus fuscans</name>
    <dbReference type="NCBI Taxonomy" id="2789292"/>
    <lineage>
        <taxon>Bacteria</taxon>
        <taxon>Bacillati</taxon>
        <taxon>Actinomycetota</taxon>
        <taxon>Actinomycetes</taxon>
        <taxon>Kitasatosporales</taxon>
        <taxon>Streptomycetaceae</taxon>
        <taxon>Streptacidiphilus</taxon>
    </lineage>
</organism>
<name>A0A931BGI2_9ACTN</name>
<keyword evidence="4" id="KW-1185">Reference proteome</keyword>
<reference evidence="3" key="1">
    <citation type="submission" date="2020-11" db="EMBL/GenBank/DDBJ databases">
        <title>Isolation and identification of active actinomycetes.</title>
        <authorList>
            <person name="Yu B."/>
        </authorList>
    </citation>
    <scope>NUCLEOTIDE SEQUENCE</scope>
    <source>
        <strain evidence="3">NEAU-YB345</strain>
    </source>
</reference>
<protein>
    <recommendedName>
        <fullName evidence="1">Tryptophan 2,3-dioxygenase</fullName>
        <shortName evidence="1">TDO</shortName>
        <ecNumber evidence="1">1.13.11.11</ecNumber>
    </recommendedName>
    <alternativeName>
        <fullName evidence="1">Tryptamin 2,3-dioxygenase</fullName>
    </alternativeName>
    <alternativeName>
        <fullName evidence="1">Tryptophan oxygenase</fullName>
        <shortName evidence="1">TO</shortName>
        <shortName evidence="1">TRPO</shortName>
    </alternativeName>
    <alternativeName>
        <fullName evidence="1">Tryptophan pyrrolase</fullName>
    </alternativeName>
    <alternativeName>
        <fullName evidence="1">Tryptophanase</fullName>
    </alternativeName>
</protein>
<dbReference type="GO" id="GO:0019442">
    <property type="term" value="P:L-tryptophan catabolic process to acetyl-CoA"/>
    <property type="evidence" value="ECO:0007669"/>
    <property type="project" value="TreeGrafter"/>
</dbReference>
<feature type="binding site" evidence="1">
    <location>
        <position position="119"/>
    </location>
    <ligand>
        <name>substrate</name>
    </ligand>
</feature>
<evidence type="ECO:0000313" key="2">
    <source>
        <dbReference type="EMBL" id="MBF9072224.1"/>
    </source>
</evidence>
<comment type="caution">
    <text evidence="3">The sequence shown here is derived from an EMBL/GenBank/DDBJ whole genome shotgun (WGS) entry which is preliminary data.</text>
</comment>
<dbReference type="PANTHER" id="PTHR10138:SF0">
    <property type="entry name" value="TRYPTOPHAN 2,3-DIOXYGENASE"/>
    <property type="match status" value="1"/>
</dbReference>
<dbReference type="EMBL" id="JADPRT010000015">
    <property type="protein sequence ID" value="MBF9072224.1"/>
    <property type="molecule type" value="Genomic_DNA"/>
</dbReference>
<keyword evidence="1" id="KW-0349">Heme</keyword>
<dbReference type="SUPFAM" id="SSF140959">
    <property type="entry name" value="Indolic compounds 2,3-dioxygenase-like"/>
    <property type="match status" value="1"/>
</dbReference>
<dbReference type="GO" id="GO:0020037">
    <property type="term" value="F:heme binding"/>
    <property type="evidence" value="ECO:0007669"/>
    <property type="project" value="UniProtKB-UniRule"/>
</dbReference>
<dbReference type="GO" id="GO:0019441">
    <property type="term" value="P:L-tryptophan catabolic process to kynurenine"/>
    <property type="evidence" value="ECO:0007669"/>
    <property type="project" value="UniProtKB-UniRule"/>
</dbReference>
<dbReference type="EC" id="1.13.11.11" evidence="1"/>
<accession>A0A931BGI2</accession>
<comment type="similarity">
    <text evidence="1">Belongs to the tryptophan 2,3-dioxygenase family.</text>
</comment>
<feature type="binding site" evidence="1">
    <location>
        <position position="242"/>
    </location>
    <ligand>
        <name>substrate</name>
    </ligand>
</feature>
<dbReference type="Pfam" id="PF03301">
    <property type="entry name" value="Trp_dioxygenase"/>
    <property type="match status" value="2"/>
</dbReference>